<accession>A0A7E4V5B2</accession>
<reference evidence="2" key="1">
    <citation type="journal article" date="2013" name="Genetics">
        <title>The draft genome and transcriptome of Panagrellus redivivus are shaped by the harsh demands of a free-living lifestyle.</title>
        <authorList>
            <person name="Srinivasan J."/>
            <person name="Dillman A.R."/>
            <person name="Macchietto M.G."/>
            <person name="Heikkinen L."/>
            <person name="Lakso M."/>
            <person name="Fracchia K.M."/>
            <person name="Antoshechkin I."/>
            <person name="Mortazavi A."/>
            <person name="Wong G."/>
            <person name="Sternberg P.W."/>
        </authorList>
    </citation>
    <scope>NUCLEOTIDE SEQUENCE [LARGE SCALE GENOMIC DNA]</scope>
    <source>
        <strain evidence="2">MT8872</strain>
    </source>
</reference>
<dbReference type="Proteomes" id="UP000492821">
    <property type="component" value="Unassembled WGS sequence"/>
</dbReference>
<feature type="chain" id="PRO_5028818699" evidence="1">
    <location>
        <begin position="20"/>
        <end position="136"/>
    </location>
</feature>
<protein>
    <submittedName>
        <fullName evidence="3">Transthyretin-like family protein</fullName>
    </submittedName>
</protein>
<feature type="signal peptide" evidence="1">
    <location>
        <begin position="1"/>
        <end position="19"/>
    </location>
</feature>
<keyword evidence="1" id="KW-0732">Signal</keyword>
<dbReference type="WBParaSite" id="Pan_g16186.t1">
    <property type="protein sequence ID" value="Pan_g16186.t1"/>
    <property type="gene ID" value="Pan_g16186"/>
</dbReference>
<name>A0A7E4V5B2_PANRE</name>
<keyword evidence="2" id="KW-1185">Reference proteome</keyword>
<reference evidence="3" key="2">
    <citation type="submission" date="2020-10" db="UniProtKB">
        <authorList>
            <consortium name="WormBaseParasite"/>
        </authorList>
    </citation>
    <scope>IDENTIFICATION</scope>
</reference>
<evidence type="ECO:0000256" key="1">
    <source>
        <dbReference type="SAM" id="SignalP"/>
    </source>
</evidence>
<organism evidence="2 3">
    <name type="scientific">Panagrellus redivivus</name>
    <name type="common">Microworm</name>
    <dbReference type="NCBI Taxonomy" id="6233"/>
    <lineage>
        <taxon>Eukaryota</taxon>
        <taxon>Metazoa</taxon>
        <taxon>Ecdysozoa</taxon>
        <taxon>Nematoda</taxon>
        <taxon>Chromadorea</taxon>
        <taxon>Rhabditida</taxon>
        <taxon>Tylenchina</taxon>
        <taxon>Panagrolaimomorpha</taxon>
        <taxon>Panagrolaimoidea</taxon>
        <taxon>Panagrolaimidae</taxon>
        <taxon>Panagrellus</taxon>
    </lineage>
</organism>
<dbReference type="AlphaFoldDB" id="A0A7E4V5B2"/>
<proteinExistence type="predicted"/>
<evidence type="ECO:0000313" key="2">
    <source>
        <dbReference type="Proteomes" id="UP000492821"/>
    </source>
</evidence>
<sequence length="136" mass="15394">MKAVVLVLFTLLCFTPVAIFRNQTWYYKVVAKILCNGMPVNHGVDLIFSLGSKTVNTVGSLSDYGGDFVHYSDSIEYQVPSVPDLKVQLILPTCTSCKEYARIDRNFVNFLFLEPKYAEQYPLNVSNVEILNICKK</sequence>
<evidence type="ECO:0000313" key="3">
    <source>
        <dbReference type="WBParaSite" id="Pan_g16186.t1"/>
    </source>
</evidence>